<dbReference type="AlphaFoldDB" id="A0A841YRW6"/>
<dbReference type="RefSeq" id="WP_185366319.1">
    <property type="nucleotide sequence ID" value="NZ_JAARPA010000002.1"/>
</dbReference>
<dbReference type="Proteomes" id="UP000544413">
    <property type="component" value="Unassembled WGS sequence"/>
</dbReference>
<evidence type="ECO:0000313" key="4">
    <source>
        <dbReference type="Proteomes" id="UP000574104"/>
    </source>
</evidence>
<reference evidence="3 4" key="1">
    <citation type="submission" date="2020-03" db="EMBL/GenBank/DDBJ databases">
        <title>Soil Listeria distribution.</title>
        <authorList>
            <person name="Liao J."/>
            <person name="Wiedmann M."/>
        </authorList>
    </citation>
    <scope>NUCLEOTIDE SEQUENCE [LARGE SCALE GENOMIC DNA]</scope>
    <source>
        <strain evidence="2 4">FSL L7-1299</strain>
        <strain evidence="1 3">FSL L7-1658</strain>
    </source>
</reference>
<sequence>MEKISNLKELEEKMEKNKYCYPHGKYDQRDVLYHLAGNGYIFVDTTNWKGKHLFLTTPQGKMICYLERRGVSYGQKNDNR</sequence>
<proteinExistence type="predicted"/>
<dbReference type="EMBL" id="JAARPT010000013">
    <property type="protein sequence ID" value="MBC1403136.1"/>
    <property type="molecule type" value="Genomic_DNA"/>
</dbReference>
<evidence type="ECO:0000313" key="3">
    <source>
        <dbReference type="Proteomes" id="UP000544413"/>
    </source>
</evidence>
<dbReference type="EMBL" id="JAARSH010000016">
    <property type="protein sequence ID" value="MBC1617908.1"/>
    <property type="molecule type" value="Genomic_DNA"/>
</dbReference>
<organism evidence="1 3">
    <name type="scientific">Listeria booriae</name>
    <dbReference type="NCBI Taxonomy" id="1552123"/>
    <lineage>
        <taxon>Bacteria</taxon>
        <taxon>Bacillati</taxon>
        <taxon>Bacillota</taxon>
        <taxon>Bacilli</taxon>
        <taxon>Bacillales</taxon>
        <taxon>Listeriaceae</taxon>
        <taxon>Listeria</taxon>
    </lineage>
</organism>
<gene>
    <name evidence="1" type="ORF">HB836_16205</name>
    <name evidence="2" type="ORF">HB904_17150</name>
</gene>
<comment type="caution">
    <text evidence="1">The sequence shown here is derived from an EMBL/GenBank/DDBJ whole genome shotgun (WGS) entry which is preliminary data.</text>
</comment>
<dbReference type="Proteomes" id="UP000574104">
    <property type="component" value="Unassembled WGS sequence"/>
</dbReference>
<evidence type="ECO:0000313" key="2">
    <source>
        <dbReference type="EMBL" id="MBC1617908.1"/>
    </source>
</evidence>
<name>A0A841YRW6_9LIST</name>
<protein>
    <submittedName>
        <fullName evidence="1">Uncharacterized protein</fullName>
    </submittedName>
</protein>
<evidence type="ECO:0000313" key="1">
    <source>
        <dbReference type="EMBL" id="MBC1403136.1"/>
    </source>
</evidence>
<accession>A0A841YRW6</accession>